<dbReference type="InterPro" id="IPR046341">
    <property type="entry name" value="SET_dom_sf"/>
</dbReference>
<evidence type="ECO:0000313" key="2">
    <source>
        <dbReference type="WBParaSite" id="nRc.2.0.1.t03393-RA"/>
    </source>
</evidence>
<reference evidence="2" key="1">
    <citation type="submission" date="2022-11" db="UniProtKB">
        <authorList>
            <consortium name="WormBaseParasite"/>
        </authorList>
    </citation>
    <scope>IDENTIFICATION</scope>
</reference>
<dbReference type="SUPFAM" id="SSF82199">
    <property type="entry name" value="SET domain"/>
    <property type="match status" value="1"/>
</dbReference>
<accession>A0A915HN72</accession>
<dbReference type="Proteomes" id="UP000887565">
    <property type="component" value="Unplaced"/>
</dbReference>
<dbReference type="Gene3D" id="2.170.270.10">
    <property type="entry name" value="SET domain"/>
    <property type="match status" value="1"/>
</dbReference>
<name>A0A915HN72_ROMCU</name>
<proteinExistence type="predicted"/>
<dbReference type="AlphaFoldDB" id="A0A915HN72"/>
<evidence type="ECO:0000313" key="1">
    <source>
        <dbReference type="Proteomes" id="UP000887565"/>
    </source>
</evidence>
<keyword evidence="1" id="KW-1185">Reference proteome</keyword>
<sequence length="82" mass="9411">MYDDVKFLIEASAEDDLIGRLINHCKRHANVKLTTKHYDDSFLVVLFTAKWEICVGEQLLFDYSNKYVPQTLASFLGSHLSS</sequence>
<organism evidence="1 2">
    <name type="scientific">Romanomermis culicivorax</name>
    <name type="common">Nematode worm</name>
    <dbReference type="NCBI Taxonomy" id="13658"/>
    <lineage>
        <taxon>Eukaryota</taxon>
        <taxon>Metazoa</taxon>
        <taxon>Ecdysozoa</taxon>
        <taxon>Nematoda</taxon>
        <taxon>Enoplea</taxon>
        <taxon>Dorylaimia</taxon>
        <taxon>Mermithida</taxon>
        <taxon>Mermithoidea</taxon>
        <taxon>Mermithidae</taxon>
        <taxon>Romanomermis</taxon>
    </lineage>
</organism>
<protein>
    <submittedName>
        <fullName evidence="2">SET domain-containing protein</fullName>
    </submittedName>
</protein>
<dbReference type="WBParaSite" id="nRc.2.0.1.t03393-RA">
    <property type="protein sequence ID" value="nRc.2.0.1.t03393-RA"/>
    <property type="gene ID" value="nRc.2.0.1.g03393"/>
</dbReference>